<feature type="region of interest" description="Disordered" evidence="1">
    <location>
        <begin position="16"/>
        <end position="37"/>
    </location>
</feature>
<name>A0ABW8C231_9ACTN</name>
<feature type="domain" description="Ferric siderophore reductase C-terminal" evidence="2">
    <location>
        <begin position="234"/>
        <end position="254"/>
    </location>
</feature>
<protein>
    <submittedName>
        <fullName evidence="3">(2Fe-2S)-binding protein</fullName>
    </submittedName>
</protein>
<dbReference type="RefSeq" id="WP_399645704.1">
    <property type="nucleotide sequence ID" value="NZ_JBITYG010000002.1"/>
</dbReference>
<accession>A0ABW8C231</accession>
<gene>
    <name evidence="3" type="ORF">ACIGXA_08115</name>
</gene>
<evidence type="ECO:0000313" key="4">
    <source>
        <dbReference type="Proteomes" id="UP001614394"/>
    </source>
</evidence>
<organism evidence="3 4">
    <name type="scientific">Streptomyces fildesensis</name>
    <dbReference type="NCBI Taxonomy" id="375757"/>
    <lineage>
        <taxon>Bacteria</taxon>
        <taxon>Bacillati</taxon>
        <taxon>Actinomycetota</taxon>
        <taxon>Actinomycetes</taxon>
        <taxon>Kitasatosporales</taxon>
        <taxon>Streptomycetaceae</taxon>
        <taxon>Streptomyces</taxon>
    </lineage>
</organism>
<evidence type="ECO:0000256" key="1">
    <source>
        <dbReference type="SAM" id="MobiDB-lite"/>
    </source>
</evidence>
<reference evidence="3 4" key="1">
    <citation type="submission" date="2024-10" db="EMBL/GenBank/DDBJ databases">
        <title>The Natural Products Discovery Center: Release of the First 8490 Sequenced Strains for Exploring Actinobacteria Biosynthetic Diversity.</title>
        <authorList>
            <person name="Kalkreuter E."/>
            <person name="Kautsar S.A."/>
            <person name="Yang D."/>
            <person name="Bader C.D."/>
            <person name="Teijaro C.N."/>
            <person name="Fluegel L."/>
            <person name="Davis C.M."/>
            <person name="Simpson J.R."/>
            <person name="Lauterbach L."/>
            <person name="Steele A.D."/>
            <person name="Gui C."/>
            <person name="Meng S."/>
            <person name="Li G."/>
            <person name="Viehrig K."/>
            <person name="Ye F."/>
            <person name="Su P."/>
            <person name="Kiefer A.F."/>
            <person name="Nichols A."/>
            <person name="Cepeda A.J."/>
            <person name="Yan W."/>
            <person name="Fan B."/>
            <person name="Jiang Y."/>
            <person name="Adhikari A."/>
            <person name="Zheng C.-J."/>
            <person name="Schuster L."/>
            <person name="Cowan T.M."/>
            <person name="Smanski M.J."/>
            <person name="Chevrette M.G."/>
            <person name="De Carvalho L.P.S."/>
            <person name="Shen B."/>
        </authorList>
    </citation>
    <scope>NUCLEOTIDE SEQUENCE [LARGE SCALE GENOMIC DNA]</scope>
    <source>
        <strain evidence="3 4">NPDC053399</strain>
    </source>
</reference>
<comment type="caution">
    <text evidence="3">The sequence shown here is derived from an EMBL/GenBank/DDBJ whole genome shotgun (WGS) entry which is preliminary data.</text>
</comment>
<feature type="compositionally biased region" description="Gly residues" evidence="1">
    <location>
        <begin position="22"/>
        <end position="32"/>
    </location>
</feature>
<evidence type="ECO:0000259" key="2">
    <source>
        <dbReference type="Pfam" id="PF11575"/>
    </source>
</evidence>
<evidence type="ECO:0000313" key="3">
    <source>
        <dbReference type="EMBL" id="MFI9100478.1"/>
    </source>
</evidence>
<proteinExistence type="predicted"/>
<keyword evidence="4" id="KW-1185">Reference proteome</keyword>
<dbReference type="EMBL" id="JBITYG010000002">
    <property type="protein sequence ID" value="MFI9100478.1"/>
    <property type="molecule type" value="Genomic_DNA"/>
</dbReference>
<dbReference type="Pfam" id="PF11575">
    <property type="entry name" value="FhuF_C"/>
    <property type="match status" value="1"/>
</dbReference>
<dbReference type="InterPro" id="IPR024726">
    <property type="entry name" value="FhuF_C"/>
</dbReference>
<sequence>MDRTLRDVAEVGPFFAVRTGPGETGGDGGGSADDGPRAHGYRPLADLYARGVANATDAAPAPDPVRERAADVAGRLGTPELRVGASLAYQGLAARLWSVALGAAVLAGRVPDLDADRLWWNPALSAPNDLWLPHPSALPDSDDLAGQLAGTVLAGHLVPLHRATREACPVSGGLLWGNAGSALAGSLRVLHTWCIARGRPAEARSALDLSARLFQEPPLNDTGTLNPADVSFVRRSCCLYYRVPGGGLCGDCVLR</sequence>
<dbReference type="Proteomes" id="UP001614394">
    <property type="component" value="Unassembled WGS sequence"/>
</dbReference>